<keyword evidence="6" id="KW-1185">Reference proteome</keyword>
<dbReference type="Gene3D" id="3.90.700.10">
    <property type="entry name" value="Succinate dehydrogenase/fumarate reductase flavoprotein, catalytic domain"/>
    <property type="match status" value="1"/>
</dbReference>
<dbReference type="Pfam" id="PF02910">
    <property type="entry name" value="Succ_DH_flav_C"/>
    <property type="match status" value="1"/>
</dbReference>
<dbReference type="InterPro" id="IPR036188">
    <property type="entry name" value="FAD/NAD-bd_sf"/>
</dbReference>
<dbReference type="GO" id="GO:0009061">
    <property type="term" value="P:anaerobic respiration"/>
    <property type="evidence" value="ECO:0007669"/>
    <property type="project" value="TreeGrafter"/>
</dbReference>
<dbReference type="PRINTS" id="PR00368">
    <property type="entry name" value="FADPNR"/>
</dbReference>
<dbReference type="PANTHER" id="PTHR11632:SF73">
    <property type="entry name" value="BLR3196 PROTEIN"/>
    <property type="match status" value="1"/>
</dbReference>
<dbReference type="Pfam" id="PF00890">
    <property type="entry name" value="FAD_binding_2"/>
    <property type="match status" value="1"/>
</dbReference>
<dbReference type="OrthoDB" id="9806724at2"/>
<evidence type="ECO:0000256" key="2">
    <source>
        <dbReference type="ARBA" id="ARBA00023002"/>
    </source>
</evidence>
<dbReference type="SUPFAM" id="SSF46977">
    <property type="entry name" value="Succinate dehydrogenase/fumarate reductase flavoprotein C-terminal domain"/>
    <property type="match status" value="1"/>
</dbReference>
<dbReference type="SUPFAM" id="SSF51905">
    <property type="entry name" value="FAD/NAD(P)-binding domain"/>
    <property type="match status" value="1"/>
</dbReference>
<dbReference type="InterPro" id="IPR015939">
    <property type="entry name" value="Fum_Rdtase/Succ_DH_flav-like_C"/>
</dbReference>
<dbReference type="InterPro" id="IPR027477">
    <property type="entry name" value="Succ_DH/fumarate_Rdtase_cat_sf"/>
</dbReference>
<dbReference type="EMBL" id="FUWM01000014">
    <property type="protein sequence ID" value="SJZ78771.1"/>
    <property type="molecule type" value="Genomic_DNA"/>
</dbReference>
<proteinExistence type="predicted"/>
<dbReference type="PIRSF" id="PIRSF000171">
    <property type="entry name" value="SDHA_APRA_LASPO"/>
    <property type="match status" value="1"/>
</dbReference>
<dbReference type="Gene3D" id="1.20.58.100">
    <property type="entry name" value="Fumarate reductase/succinate dehydrogenase flavoprotein-like, C-terminal domain"/>
    <property type="match status" value="1"/>
</dbReference>
<sequence>MNVIKNDIEIIKLKTDILIIGGGTAGSYAGVRIKEENPDVNVLIVEKAHIERSGCLGAGISAINAYLNPGVTPESFVEYIKKDSEGLVREDLIYTIAQGVNKATKKLEEWGVPFLKDEVGNYVPKGRRSVKINGEHIKPIMAQAVKKSGVDILNRVNITNYLVEDNRIKGAFGFSVRENKFYFIQAKAVICATGGASGIYKPNNPGGARHKMWYSPFNTGAGYAMGIRAGAEMTTFEMRFIALRTKDIISPTGTLALSFNAKQINSQGVEYQKNYEKNTTPFRLYATMKENQEGRGPCYLDITHLSDEESHHLQEAFLNMSPDIILKWAEEEIKPNAEPVEIYGTEPYIVGGHSQSGYWVDVTRQTTIEGLYASGDVAGGAPKKYVTGCMVEGKIAGLNALEDIKDIKFEEINQALIEKEFNRTFNFLENKGEITPQKLEERLQKIMDEYAGGLSTNYQIYEEKLLVARELLKKLKEDLKHGRVRNKHQLMKLHEVIDRTLVAQVLVEHLLYRKETRWKSYQQRIDYPKKDDENWFKFVNSCYDEQVEKIKIIEREHVGLGVLDDSQN</sequence>
<dbReference type="GO" id="GO:0005886">
    <property type="term" value="C:plasma membrane"/>
    <property type="evidence" value="ECO:0007669"/>
    <property type="project" value="TreeGrafter"/>
</dbReference>
<evidence type="ECO:0000259" key="4">
    <source>
        <dbReference type="Pfam" id="PF02910"/>
    </source>
</evidence>
<evidence type="ECO:0000313" key="6">
    <source>
        <dbReference type="Proteomes" id="UP000190625"/>
    </source>
</evidence>
<dbReference type="GO" id="GO:0050660">
    <property type="term" value="F:flavin adenine dinucleotide binding"/>
    <property type="evidence" value="ECO:0007669"/>
    <property type="project" value="TreeGrafter"/>
</dbReference>
<dbReference type="Proteomes" id="UP000190625">
    <property type="component" value="Unassembled WGS sequence"/>
</dbReference>
<keyword evidence="1" id="KW-0285">Flavoprotein</keyword>
<feature type="domain" description="Fumarate reductase/succinate dehydrogenase flavoprotein-like C-terminal" evidence="4">
    <location>
        <begin position="441"/>
        <end position="552"/>
    </location>
</feature>
<organism evidence="5 6">
    <name type="scientific">Selenihalanaerobacter shriftii</name>
    <dbReference type="NCBI Taxonomy" id="142842"/>
    <lineage>
        <taxon>Bacteria</taxon>
        <taxon>Bacillati</taxon>
        <taxon>Bacillota</taxon>
        <taxon>Clostridia</taxon>
        <taxon>Halanaerobiales</taxon>
        <taxon>Halobacteroidaceae</taxon>
        <taxon>Selenihalanaerobacter</taxon>
    </lineage>
</organism>
<dbReference type="NCBIfam" id="NF005331">
    <property type="entry name" value="PRK06854.1-2"/>
    <property type="match status" value="1"/>
</dbReference>
<dbReference type="Gene3D" id="3.50.50.60">
    <property type="entry name" value="FAD/NAD(P)-binding domain"/>
    <property type="match status" value="1"/>
</dbReference>
<dbReference type="SUPFAM" id="SSF56425">
    <property type="entry name" value="Succinate dehydrogenase/fumarate reductase flavoprotein, catalytic domain"/>
    <property type="match status" value="1"/>
</dbReference>
<dbReference type="RefSeq" id="WP_078810281.1">
    <property type="nucleotide sequence ID" value="NZ_FUWM01000014.1"/>
</dbReference>
<dbReference type="GO" id="GO:0009055">
    <property type="term" value="F:electron transfer activity"/>
    <property type="evidence" value="ECO:0007669"/>
    <property type="project" value="TreeGrafter"/>
</dbReference>
<dbReference type="AlphaFoldDB" id="A0A1T4NHG7"/>
<dbReference type="GO" id="GO:0000104">
    <property type="term" value="F:succinate dehydrogenase activity"/>
    <property type="evidence" value="ECO:0007669"/>
    <property type="project" value="TreeGrafter"/>
</dbReference>
<keyword evidence="2" id="KW-0560">Oxidoreductase</keyword>
<dbReference type="InterPro" id="IPR037099">
    <property type="entry name" value="Fum_R/Succ_DH_flav-like_C_sf"/>
</dbReference>
<dbReference type="InterPro" id="IPR030664">
    <property type="entry name" value="SdhA/FrdA/AprA"/>
</dbReference>
<dbReference type="GO" id="GO:0033765">
    <property type="term" value="F:steroid dehydrogenase activity, acting on the CH-CH group of donors"/>
    <property type="evidence" value="ECO:0007669"/>
    <property type="project" value="UniProtKB-ARBA"/>
</dbReference>
<protein>
    <submittedName>
        <fullName evidence="5">Dissimilatory adenylylsulfate reductase alpha subunit</fullName>
    </submittedName>
</protein>
<evidence type="ECO:0000256" key="1">
    <source>
        <dbReference type="ARBA" id="ARBA00022630"/>
    </source>
</evidence>
<gene>
    <name evidence="5" type="ORF">SAMN02745118_01828</name>
</gene>
<accession>A0A1T4NHG7</accession>
<name>A0A1T4NHG7_9FIRM</name>
<dbReference type="InterPro" id="IPR003953">
    <property type="entry name" value="FAD-dep_OxRdtase_2_FAD-bd"/>
</dbReference>
<evidence type="ECO:0000259" key="3">
    <source>
        <dbReference type="Pfam" id="PF00890"/>
    </source>
</evidence>
<dbReference type="PANTHER" id="PTHR11632">
    <property type="entry name" value="SUCCINATE DEHYDROGENASE 2 FLAVOPROTEIN SUBUNIT"/>
    <property type="match status" value="1"/>
</dbReference>
<dbReference type="STRING" id="142842.SAMN02745118_01828"/>
<evidence type="ECO:0000313" key="5">
    <source>
        <dbReference type="EMBL" id="SJZ78771.1"/>
    </source>
</evidence>
<reference evidence="6" key="1">
    <citation type="submission" date="2017-02" db="EMBL/GenBank/DDBJ databases">
        <authorList>
            <person name="Varghese N."/>
            <person name="Submissions S."/>
        </authorList>
    </citation>
    <scope>NUCLEOTIDE SEQUENCE [LARGE SCALE GENOMIC DNA]</scope>
    <source>
        <strain evidence="6">ATCC BAA-73</strain>
    </source>
</reference>
<feature type="domain" description="FAD-dependent oxidoreductase 2 FAD-binding" evidence="3">
    <location>
        <begin position="16"/>
        <end position="380"/>
    </location>
</feature>